<organism evidence="1 2">
    <name type="scientific">Gossypium anomalum</name>
    <dbReference type="NCBI Taxonomy" id="47600"/>
    <lineage>
        <taxon>Eukaryota</taxon>
        <taxon>Viridiplantae</taxon>
        <taxon>Streptophyta</taxon>
        <taxon>Embryophyta</taxon>
        <taxon>Tracheophyta</taxon>
        <taxon>Spermatophyta</taxon>
        <taxon>Magnoliopsida</taxon>
        <taxon>eudicotyledons</taxon>
        <taxon>Gunneridae</taxon>
        <taxon>Pentapetalae</taxon>
        <taxon>rosids</taxon>
        <taxon>malvids</taxon>
        <taxon>Malvales</taxon>
        <taxon>Malvaceae</taxon>
        <taxon>Malvoideae</taxon>
        <taxon>Gossypium</taxon>
    </lineage>
</organism>
<sequence length="75" mass="9227">MNMMNDRSDNRSVFLLFLEFVDNRQRVAFHQQATETQVKCKKQRSFIRPCFSHERINHITKQISFYTYIFPFYNL</sequence>
<dbReference type="AlphaFoldDB" id="A0A8J5YM01"/>
<accession>A0A8J5YM01</accession>
<protein>
    <submittedName>
        <fullName evidence="1">Uncharacterized protein</fullName>
    </submittedName>
</protein>
<proteinExistence type="predicted"/>
<name>A0A8J5YM01_9ROSI</name>
<reference evidence="1 2" key="1">
    <citation type="journal article" date="2021" name="bioRxiv">
        <title>The Gossypium anomalum genome as a resource for cotton improvement and evolutionary analysis of hybrid incompatibility.</title>
        <authorList>
            <person name="Grover C.E."/>
            <person name="Yuan D."/>
            <person name="Arick M.A."/>
            <person name="Miller E.R."/>
            <person name="Hu G."/>
            <person name="Peterson D.G."/>
            <person name="Wendel J.F."/>
            <person name="Udall J.A."/>
        </authorList>
    </citation>
    <scope>NUCLEOTIDE SEQUENCE [LARGE SCALE GENOMIC DNA]</scope>
    <source>
        <strain evidence="1">JFW-Udall</strain>
        <tissue evidence="1">Leaf</tissue>
    </source>
</reference>
<dbReference type="EMBL" id="JAHUZN010000005">
    <property type="protein sequence ID" value="KAG8492341.1"/>
    <property type="molecule type" value="Genomic_DNA"/>
</dbReference>
<gene>
    <name evidence="1" type="ORF">CXB51_009647</name>
</gene>
<evidence type="ECO:0000313" key="2">
    <source>
        <dbReference type="Proteomes" id="UP000701853"/>
    </source>
</evidence>
<keyword evidence="2" id="KW-1185">Reference proteome</keyword>
<evidence type="ECO:0000313" key="1">
    <source>
        <dbReference type="EMBL" id="KAG8492341.1"/>
    </source>
</evidence>
<comment type="caution">
    <text evidence="1">The sequence shown here is derived from an EMBL/GenBank/DDBJ whole genome shotgun (WGS) entry which is preliminary data.</text>
</comment>
<dbReference type="Proteomes" id="UP000701853">
    <property type="component" value="Chromosome 5"/>
</dbReference>